<dbReference type="InterPro" id="IPR036514">
    <property type="entry name" value="SGNH_hydro_sf"/>
</dbReference>
<evidence type="ECO:0000313" key="1">
    <source>
        <dbReference type="EMBL" id="TVY55925.1"/>
    </source>
</evidence>
<dbReference type="PANTHER" id="PTHR14209:SF19">
    <property type="entry name" value="ISOAMYL ACETATE-HYDROLYZING ESTERASE 1 HOMOLOG"/>
    <property type="match status" value="1"/>
</dbReference>
<dbReference type="Pfam" id="PF00657">
    <property type="entry name" value="Lipase_GDSL"/>
    <property type="match status" value="1"/>
</dbReference>
<dbReference type="OrthoDB" id="671439at2759"/>
<dbReference type="InterPro" id="IPR045136">
    <property type="entry name" value="Iah1-like"/>
</dbReference>
<comment type="caution">
    <text evidence="1">The sequence shown here is derived from an EMBL/GenBank/DDBJ whole genome shotgun (WGS) entry which is preliminary data.</text>
</comment>
<dbReference type="InterPro" id="IPR001087">
    <property type="entry name" value="GDSL"/>
</dbReference>
<dbReference type="AlphaFoldDB" id="A0A8T9BR80"/>
<name>A0A8T9BR80_9HELO</name>
<organism evidence="1 2">
    <name type="scientific">Lachnellula suecica</name>
    <dbReference type="NCBI Taxonomy" id="602035"/>
    <lineage>
        <taxon>Eukaryota</taxon>
        <taxon>Fungi</taxon>
        <taxon>Dikarya</taxon>
        <taxon>Ascomycota</taxon>
        <taxon>Pezizomycotina</taxon>
        <taxon>Leotiomycetes</taxon>
        <taxon>Helotiales</taxon>
        <taxon>Lachnaceae</taxon>
        <taxon>Lachnellula</taxon>
    </lineage>
</organism>
<proteinExistence type="predicted"/>
<dbReference type="PANTHER" id="PTHR14209">
    <property type="entry name" value="ISOAMYL ACETATE-HYDROLYZING ESTERASE 1"/>
    <property type="match status" value="1"/>
</dbReference>
<accession>A0A8T9BR80</accession>
<dbReference type="Proteomes" id="UP000469558">
    <property type="component" value="Unassembled WGS sequence"/>
</dbReference>
<dbReference type="SUPFAM" id="SSF52266">
    <property type="entry name" value="SGNH hydrolase"/>
    <property type="match status" value="1"/>
</dbReference>
<reference evidence="1 2" key="1">
    <citation type="submission" date="2018-05" db="EMBL/GenBank/DDBJ databases">
        <title>Genome sequencing and assembly of the regulated plant pathogen Lachnellula willkommii and related sister species for the development of diagnostic species identification markers.</title>
        <authorList>
            <person name="Giroux E."/>
            <person name="Bilodeau G."/>
        </authorList>
    </citation>
    <scope>NUCLEOTIDE SEQUENCE [LARGE SCALE GENOMIC DNA]</scope>
    <source>
        <strain evidence="1 2">CBS 268.59</strain>
    </source>
</reference>
<feature type="non-terminal residue" evidence="1">
    <location>
        <position position="191"/>
    </location>
</feature>
<dbReference type="EMBL" id="QGMK01002803">
    <property type="protein sequence ID" value="TVY55925.1"/>
    <property type="molecule type" value="Genomic_DNA"/>
</dbReference>
<sequence length="191" mass="21007">VSYILLLLGSNDSCLPSSPTKQHIPLEQYRSNLHAIINHPAIKAHEDAVILLVTPPPVNEVHLEKEDLKMGNGALTRRQEVTKQYVDVARSIAGEYAGKGVELVDLWSALMDEGKRLTPGFEESGALLGTNEKGDSEGLRSLLVDGLHLTGAGYKVFWEQVRPHVGKGWADEPLDNPSWLFPHWSVAPSDE</sequence>
<evidence type="ECO:0000313" key="2">
    <source>
        <dbReference type="Proteomes" id="UP000469558"/>
    </source>
</evidence>
<feature type="non-terminal residue" evidence="1">
    <location>
        <position position="1"/>
    </location>
</feature>
<protein>
    <submittedName>
        <fullName evidence="1">Isoamyl acetate-hydrolyzing esterase 1-like protein</fullName>
    </submittedName>
</protein>
<dbReference type="Gene3D" id="3.40.50.1110">
    <property type="entry name" value="SGNH hydrolase"/>
    <property type="match status" value="1"/>
</dbReference>
<gene>
    <name evidence="1" type="primary">Iah1</name>
    <name evidence="1" type="ORF">LSUE1_G009526</name>
</gene>
<dbReference type="GO" id="GO:0016788">
    <property type="term" value="F:hydrolase activity, acting on ester bonds"/>
    <property type="evidence" value="ECO:0007669"/>
    <property type="project" value="InterPro"/>
</dbReference>
<keyword evidence="2" id="KW-1185">Reference proteome</keyword>